<dbReference type="Pfam" id="PF02482">
    <property type="entry name" value="Ribosomal_S30AE"/>
    <property type="match status" value="1"/>
</dbReference>
<evidence type="ECO:0000256" key="1">
    <source>
        <dbReference type="HAMAP-Rule" id="MF_00839"/>
    </source>
</evidence>
<comment type="similarity">
    <text evidence="1">Belongs to the HPF/YfiA ribosome-associated protein family. Long HPF subfamily.</text>
</comment>
<dbReference type="InterPro" id="IPR003489">
    <property type="entry name" value="RHF/RaiA"/>
</dbReference>
<accession>A0A2Z4FPW1</accession>
<evidence type="ECO:0000313" key="3">
    <source>
        <dbReference type="Proteomes" id="UP000249799"/>
    </source>
</evidence>
<dbReference type="AlphaFoldDB" id="A0A2Z4FPW1"/>
<dbReference type="GO" id="GO:0043024">
    <property type="term" value="F:ribosomal small subunit binding"/>
    <property type="evidence" value="ECO:0007669"/>
    <property type="project" value="TreeGrafter"/>
</dbReference>
<dbReference type="Proteomes" id="UP000249799">
    <property type="component" value="Chromosome"/>
</dbReference>
<comment type="subunit">
    <text evidence="1">Interacts with 100S ribosomes.</text>
</comment>
<dbReference type="Gene3D" id="3.30.160.100">
    <property type="entry name" value="Ribosome hibernation promotion factor-like"/>
    <property type="match status" value="1"/>
</dbReference>
<dbReference type="InterPro" id="IPR050574">
    <property type="entry name" value="HPF/YfiA_ribosome-assoc"/>
</dbReference>
<dbReference type="HAMAP" id="MF_00839">
    <property type="entry name" value="HPF"/>
    <property type="match status" value="1"/>
</dbReference>
<sequence>MNANVSFRHMESSSSLREYAESKLARTCDKYVQGKVDATAVMSVEKHWHIADFTLYIKGFTVKAKERSEDMYSSIDLALDKIEKQLRRHKDRLKDRQQRSTGHSRLFRMGVVAPLDNDGDFEDSDFAEDYELYPAPEEPSEVAVDGTDGAVEVEVEGGSTVKVLRNQEYSAQPMSLEEAVVQLDLLSDREFYIFTNAESQNINIVYKRHDGNVGLIETA</sequence>
<dbReference type="NCBIfam" id="TIGR00741">
    <property type="entry name" value="yfiA"/>
    <property type="match status" value="1"/>
</dbReference>
<gene>
    <name evidence="2" type="primary">raiA</name>
    <name evidence="1" type="synonym">hpf</name>
    <name evidence="2" type="ORF">DN745_17710</name>
</gene>
<dbReference type="Pfam" id="PF16321">
    <property type="entry name" value="Ribosom_S30AE_C"/>
    <property type="match status" value="1"/>
</dbReference>
<dbReference type="InterPro" id="IPR036567">
    <property type="entry name" value="RHF-like"/>
</dbReference>
<keyword evidence="1" id="KW-0810">Translation regulation</keyword>
<dbReference type="InterPro" id="IPR034694">
    <property type="entry name" value="HPF_long/plastid"/>
</dbReference>
<dbReference type="Gene3D" id="3.30.505.50">
    <property type="entry name" value="Sigma 54 modulation/S30EA ribosomal protein, C-terminal domain"/>
    <property type="match status" value="1"/>
</dbReference>
<dbReference type="PANTHER" id="PTHR33231:SF1">
    <property type="entry name" value="30S RIBOSOMAL PROTEIN"/>
    <property type="match status" value="1"/>
</dbReference>
<dbReference type="InterPro" id="IPR032528">
    <property type="entry name" value="Ribosom_S30AE_C"/>
</dbReference>
<organism evidence="2 3">
    <name type="scientific">Bradymonas sediminis</name>
    <dbReference type="NCBI Taxonomy" id="1548548"/>
    <lineage>
        <taxon>Bacteria</taxon>
        <taxon>Deltaproteobacteria</taxon>
        <taxon>Bradymonadales</taxon>
        <taxon>Bradymonadaceae</taxon>
        <taxon>Bradymonas</taxon>
    </lineage>
</organism>
<dbReference type="RefSeq" id="WP_111336978.1">
    <property type="nucleotide sequence ID" value="NZ_CP030032.1"/>
</dbReference>
<evidence type="ECO:0000313" key="2">
    <source>
        <dbReference type="EMBL" id="AWV91067.1"/>
    </source>
</evidence>
<dbReference type="InterPro" id="IPR038416">
    <property type="entry name" value="Ribosom_S30AE_C_sf"/>
</dbReference>
<protein>
    <recommendedName>
        <fullName evidence="1">Ribosome hibernation promoting factor</fullName>
        <shortName evidence="1">HPF</shortName>
    </recommendedName>
</protein>
<dbReference type="GO" id="GO:0045900">
    <property type="term" value="P:negative regulation of translational elongation"/>
    <property type="evidence" value="ECO:0007669"/>
    <property type="project" value="TreeGrafter"/>
</dbReference>
<dbReference type="CDD" id="cd00552">
    <property type="entry name" value="RaiA"/>
    <property type="match status" value="1"/>
</dbReference>
<dbReference type="OrthoDB" id="9794975at2"/>
<dbReference type="SUPFAM" id="SSF69754">
    <property type="entry name" value="Ribosome binding protein Y (YfiA homologue)"/>
    <property type="match status" value="1"/>
</dbReference>
<keyword evidence="3" id="KW-1185">Reference proteome</keyword>
<keyword evidence="1" id="KW-0963">Cytoplasm</keyword>
<dbReference type="KEGG" id="bsed:DN745_17710"/>
<dbReference type="PANTHER" id="PTHR33231">
    <property type="entry name" value="30S RIBOSOMAL PROTEIN"/>
    <property type="match status" value="1"/>
</dbReference>
<comment type="subcellular location">
    <subcellularLocation>
        <location evidence="1">Cytoplasm</location>
    </subcellularLocation>
</comment>
<dbReference type="GO" id="GO:0022627">
    <property type="term" value="C:cytosolic small ribosomal subunit"/>
    <property type="evidence" value="ECO:0007669"/>
    <property type="project" value="TreeGrafter"/>
</dbReference>
<proteinExistence type="inferred from homology"/>
<dbReference type="EMBL" id="CP030032">
    <property type="protein sequence ID" value="AWV91067.1"/>
    <property type="molecule type" value="Genomic_DNA"/>
</dbReference>
<reference evidence="2 3" key="1">
    <citation type="submission" date="2018-06" db="EMBL/GenBank/DDBJ databases">
        <title>Lujinxingia sediminis gen. nov. sp. nov., a new facultative anaerobic member of the class Deltaproteobacteria, and proposal of Lujinxingaceae fam. nov.</title>
        <authorList>
            <person name="Guo L.-Y."/>
            <person name="Li C.-M."/>
            <person name="Wang S."/>
            <person name="Du Z.-J."/>
        </authorList>
    </citation>
    <scope>NUCLEOTIDE SEQUENCE [LARGE SCALE GENOMIC DNA]</scope>
    <source>
        <strain evidence="2 3">FA350</strain>
    </source>
</reference>
<comment type="function">
    <text evidence="1">Required for dimerization of active 70S ribosomes into 100S ribosomes in stationary phase; 100S ribosomes are translationally inactive and sometimes present during exponential growth.</text>
</comment>
<name>A0A2Z4FPW1_9DELT</name>